<evidence type="ECO:0000313" key="2">
    <source>
        <dbReference type="EMBL" id="TMQ65893.1"/>
    </source>
</evidence>
<name>A0A538TQI1_UNCEI</name>
<dbReference type="InterPro" id="IPR044843">
    <property type="entry name" value="Trans_IPPS_bact-type"/>
</dbReference>
<dbReference type="CDD" id="cd00683">
    <property type="entry name" value="Trans_IPPS_HH"/>
    <property type="match status" value="1"/>
</dbReference>
<sequence>MASFLPICIQGTTSNGGGSLARLDDREGAWSTSGTKSPPGSPMAQPLSPTEQTDTEEVPIPLHEAYAACEAIVRSHYENFPVASRFLTPARRSSLAAIYAFARRADDVADASAPPRERLEAIDQIEVALHRAVDGAPSGPIFVALADSVERFRLPVEPLLDLLSAFRQDARDETFSTWDDLLAYCRGSANTIGRLVLALHDIEDADALRESDAICTALQLTNFWQDLGGDLTRGRLFLPLEDLRRFGLTREDLARPAQRGLLTRLLVHECRATNELYERGRPIVRRVPFGLSLQLRLTIAGGRAVLRQVERSGWRVLRNRPTLGGPARARILLTSLLGFDA</sequence>
<feature type="region of interest" description="Disordered" evidence="1">
    <location>
        <begin position="14"/>
        <end position="56"/>
    </location>
</feature>
<dbReference type="NCBIfam" id="TIGR03464">
    <property type="entry name" value="HpnC"/>
    <property type="match status" value="1"/>
</dbReference>
<dbReference type="SFLD" id="SFLDG01212">
    <property type="entry name" value="Phytoene_synthase_like"/>
    <property type="match status" value="1"/>
</dbReference>
<dbReference type="GO" id="GO:0016114">
    <property type="term" value="P:terpenoid biosynthetic process"/>
    <property type="evidence" value="ECO:0007669"/>
    <property type="project" value="UniProtKB-ARBA"/>
</dbReference>
<dbReference type="InterPro" id="IPR017827">
    <property type="entry name" value="HSQ_synthase_HpnC"/>
</dbReference>
<dbReference type="InterPro" id="IPR033904">
    <property type="entry name" value="Trans_IPPS_HH"/>
</dbReference>
<dbReference type="EMBL" id="VBOZ01000010">
    <property type="protein sequence ID" value="TMQ65893.1"/>
    <property type="molecule type" value="Genomic_DNA"/>
</dbReference>
<proteinExistence type="predicted"/>
<dbReference type="AlphaFoldDB" id="A0A538TQI1"/>
<reference evidence="2 3" key="1">
    <citation type="journal article" date="2019" name="Nat. Microbiol.">
        <title>Mediterranean grassland soil C-N compound turnover is dependent on rainfall and depth, and is mediated by genomically divergent microorganisms.</title>
        <authorList>
            <person name="Diamond S."/>
            <person name="Andeer P.F."/>
            <person name="Li Z."/>
            <person name="Crits-Christoph A."/>
            <person name="Burstein D."/>
            <person name="Anantharaman K."/>
            <person name="Lane K.R."/>
            <person name="Thomas B.C."/>
            <person name="Pan C."/>
            <person name="Northen T.R."/>
            <person name="Banfield J.F."/>
        </authorList>
    </citation>
    <scope>NUCLEOTIDE SEQUENCE [LARGE SCALE GENOMIC DNA]</scope>
    <source>
        <strain evidence="2">WS_9</strain>
    </source>
</reference>
<dbReference type="InterPro" id="IPR008949">
    <property type="entry name" value="Isoprenoid_synthase_dom_sf"/>
</dbReference>
<dbReference type="Proteomes" id="UP000317691">
    <property type="component" value="Unassembled WGS sequence"/>
</dbReference>
<protein>
    <submittedName>
        <fullName evidence="2">Squalene synthase HpnC</fullName>
        <ecNumber evidence="2">2.5.1.21</ecNumber>
    </submittedName>
</protein>
<dbReference type="GO" id="GO:0051996">
    <property type="term" value="F:squalene synthase [NAD(P)H] activity"/>
    <property type="evidence" value="ECO:0007669"/>
    <property type="project" value="UniProtKB-EC"/>
</dbReference>
<keyword evidence="2" id="KW-0808">Transferase</keyword>
<evidence type="ECO:0000313" key="3">
    <source>
        <dbReference type="Proteomes" id="UP000317691"/>
    </source>
</evidence>
<dbReference type="PANTHER" id="PTHR31480">
    <property type="entry name" value="BIFUNCTIONAL LYCOPENE CYCLASE/PHYTOENE SYNTHASE"/>
    <property type="match status" value="1"/>
</dbReference>
<accession>A0A538TQI1</accession>
<comment type="caution">
    <text evidence="2">The sequence shown here is derived from an EMBL/GenBank/DDBJ whole genome shotgun (WGS) entry which is preliminary data.</text>
</comment>
<dbReference type="EC" id="2.5.1.21" evidence="2"/>
<dbReference type="SFLD" id="SFLDG01018">
    <property type="entry name" value="Squalene/Phytoene_Synthase_Lik"/>
    <property type="match status" value="1"/>
</dbReference>
<gene>
    <name evidence="2" type="primary">hpnC</name>
    <name evidence="2" type="ORF">E6K79_03225</name>
</gene>
<dbReference type="SUPFAM" id="SSF48576">
    <property type="entry name" value="Terpenoid synthases"/>
    <property type="match status" value="1"/>
</dbReference>
<dbReference type="Pfam" id="PF00494">
    <property type="entry name" value="SQS_PSY"/>
    <property type="match status" value="1"/>
</dbReference>
<organism evidence="2 3">
    <name type="scientific">Eiseniibacteriota bacterium</name>
    <dbReference type="NCBI Taxonomy" id="2212470"/>
    <lineage>
        <taxon>Bacteria</taxon>
        <taxon>Candidatus Eiseniibacteriota</taxon>
    </lineage>
</organism>
<dbReference type="SFLD" id="SFLDS00005">
    <property type="entry name" value="Isoprenoid_Synthase_Type_I"/>
    <property type="match status" value="1"/>
</dbReference>
<dbReference type="GO" id="GO:0004311">
    <property type="term" value="F:geranylgeranyl diphosphate synthase activity"/>
    <property type="evidence" value="ECO:0007669"/>
    <property type="project" value="InterPro"/>
</dbReference>
<dbReference type="Gene3D" id="1.10.600.10">
    <property type="entry name" value="Farnesyl Diphosphate Synthase"/>
    <property type="match status" value="1"/>
</dbReference>
<dbReference type="InterPro" id="IPR002060">
    <property type="entry name" value="Squ/phyt_synthse"/>
</dbReference>
<evidence type="ECO:0000256" key="1">
    <source>
        <dbReference type="SAM" id="MobiDB-lite"/>
    </source>
</evidence>